<proteinExistence type="predicted"/>
<organism evidence="1 2">
    <name type="scientific">Thermoplasma volcanium (strain ATCC 51530 / DSM 4299 / JCM 9571 / NBRC 15438 / GSS1)</name>
    <dbReference type="NCBI Taxonomy" id="273116"/>
    <lineage>
        <taxon>Archaea</taxon>
        <taxon>Methanobacteriati</taxon>
        <taxon>Thermoplasmatota</taxon>
        <taxon>Thermoplasmata</taxon>
        <taxon>Thermoplasmatales</taxon>
        <taxon>Thermoplasmataceae</taxon>
        <taxon>Thermoplasma</taxon>
    </lineage>
</organism>
<dbReference type="HOGENOM" id="CLU_1631545_0_0_2"/>
<protein>
    <submittedName>
        <fullName evidence="1">TVG0148825 protein</fullName>
    </submittedName>
</protein>
<reference evidence="1 2" key="2">
    <citation type="journal article" date="2000" name="Proc. Natl. Acad. Sci. U.S.A.">
        <title>Archaeal adaptation to higher temperatures revealed by genomic sequence of Thermoplasma volcanium.</title>
        <authorList>
            <person name="Kawashima T."/>
            <person name="Amano N."/>
            <person name="Koike H."/>
            <person name="Makino S."/>
            <person name="Higuchi S."/>
            <person name="Kawashima-Ohya Y."/>
            <person name="Watanabe K."/>
            <person name="Yamazaki M."/>
            <person name="Kanehori K."/>
            <person name="Kawamoto T."/>
            <person name="Nunoshiba T."/>
            <person name="Yamamoto Y."/>
            <person name="Aramaki H."/>
            <person name="Makino K."/>
            <person name="Suzuki M."/>
        </authorList>
    </citation>
    <scope>NUCLEOTIDE SEQUENCE [LARGE SCALE GENOMIC DNA]</scope>
    <source>
        <strain evidence="2">ATCC 51530 / DSM 4299 / JCM 9571 / NBRC 15438 / GSS1</strain>
    </source>
</reference>
<evidence type="ECO:0000313" key="2">
    <source>
        <dbReference type="Proteomes" id="UP000001017"/>
    </source>
</evidence>
<gene>
    <name evidence="1" type="ORF">TVG0148825</name>
</gene>
<dbReference type="PaxDb" id="273116-14324357"/>
<accession>Q97CF8</accession>
<dbReference type="Proteomes" id="UP000001017">
    <property type="component" value="Chromosome"/>
</dbReference>
<keyword evidence="2" id="KW-1185">Reference proteome</keyword>
<dbReference type="KEGG" id="tvo:TVG0148825"/>
<dbReference type="EMBL" id="BA000011">
    <property type="protein sequence ID" value="BAB59285.1"/>
    <property type="molecule type" value="Genomic_DNA"/>
</dbReference>
<reference evidence="1 2" key="1">
    <citation type="journal article" date="1999" name="Proc. Jpn. Acad.">
        <title>Determination of the complete genomic DNA sequence of Thermoplasma volvanium GSS1.</title>
        <authorList>
            <person name="Kawashima T."/>
            <person name="Yamamoto Y."/>
            <person name="Aramaki H."/>
            <person name="Nunoshiba T."/>
            <person name="Kawamoto T."/>
            <person name="Watanabe K."/>
            <person name="Yamazaki M."/>
            <person name="Kanehori K."/>
            <person name="Amano N."/>
            <person name="Ohya Y."/>
            <person name="Makino K."/>
            <person name="Suzuki M."/>
        </authorList>
    </citation>
    <scope>NUCLEOTIDE SEQUENCE [LARGE SCALE GENOMIC DNA]</scope>
    <source>
        <strain evidence="2">ATCC 51530 / DSM 4299 / JCM 9571 / NBRC 15438 / GSS1</strain>
    </source>
</reference>
<dbReference type="PhylomeDB" id="Q97CF8"/>
<dbReference type="eggNOG" id="arCOG07762">
    <property type="taxonomic scope" value="Archaea"/>
</dbReference>
<evidence type="ECO:0000313" key="1">
    <source>
        <dbReference type="EMBL" id="BAB59285.1"/>
    </source>
</evidence>
<name>Q97CF8_THEVO</name>
<dbReference type="AlphaFoldDB" id="Q97CF8"/>
<sequence length="170" mass="19694">MLEASSRIREDEFGRPSVIHEVDRAQIILSKEMFDLSNRKAAYLMPLMGMEYEVSYKTVERIYSDDVVPMIMHNHFVLSVKKRGIDISNACRDRTGYSLTVSDHHRSVREKLGESVKHGKYRYSFAIMDLKTRMYIGYASFVRSESDAYQKASRIISDLGIQINSVRLNK</sequence>